<dbReference type="Proteomes" id="UP001596356">
    <property type="component" value="Unassembled WGS sequence"/>
</dbReference>
<dbReference type="RefSeq" id="WP_377820376.1">
    <property type="nucleotide sequence ID" value="NZ_JBHSWJ010000002.1"/>
</dbReference>
<dbReference type="EMBL" id="JBHSWJ010000002">
    <property type="protein sequence ID" value="MFC6712929.1"/>
    <property type="molecule type" value="Genomic_DNA"/>
</dbReference>
<evidence type="ECO:0008006" key="3">
    <source>
        <dbReference type="Google" id="ProtNLM"/>
    </source>
</evidence>
<keyword evidence="2" id="KW-1185">Reference proteome</keyword>
<name>A0ABW2APU9_9MICO</name>
<protein>
    <recommendedName>
        <fullName evidence="3">Bacterial Pleckstrin homology domain-containing protein</fullName>
    </recommendedName>
</protein>
<sequence>MPEVTVDDDQLQISLNHREHLLTLTSTFEVPLSAIADAKVFEEGQHLPWWRVGTHFPGVFRAGRFRGDGLRYFIFHRAGRPAVDITLVDQRFDRLIVDVADPDALVSELRTHEGPAR</sequence>
<reference evidence="2" key="1">
    <citation type="journal article" date="2019" name="Int. J. Syst. Evol. Microbiol.">
        <title>The Global Catalogue of Microorganisms (GCM) 10K type strain sequencing project: providing services to taxonomists for standard genome sequencing and annotation.</title>
        <authorList>
            <consortium name="The Broad Institute Genomics Platform"/>
            <consortium name="The Broad Institute Genome Sequencing Center for Infectious Disease"/>
            <person name="Wu L."/>
            <person name="Ma J."/>
        </authorList>
    </citation>
    <scope>NUCLEOTIDE SEQUENCE [LARGE SCALE GENOMIC DNA]</scope>
    <source>
        <strain evidence="2">NBRC 106593</strain>
    </source>
</reference>
<accession>A0ABW2APU9</accession>
<gene>
    <name evidence="1" type="ORF">ACFQBT_03355</name>
</gene>
<proteinExistence type="predicted"/>
<organism evidence="1 2">
    <name type="scientific">Branchiibius cervicis</name>
    <dbReference type="NCBI Taxonomy" id="908252"/>
    <lineage>
        <taxon>Bacteria</taxon>
        <taxon>Bacillati</taxon>
        <taxon>Actinomycetota</taxon>
        <taxon>Actinomycetes</taxon>
        <taxon>Micrococcales</taxon>
        <taxon>Dermacoccaceae</taxon>
        <taxon>Branchiibius</taxon>
    </lineage>
</organism>
<comment type="caution">
    <text evidence="1">The sequence shown here is derived from an EMBL/GenBank/DDBJ whole genome shotgun (WGS) entry which is preliminary data.</text>
</comment>
<evidence type="ECO:0000313" key="2">
    <source>
        <dbReference type="Proteomes" id="UP001596356"/>
    </source>
</evidence>
<evidence type="ECO:0000313" key="1">
    <source>
        <dbReference type="EMBL" id="MFC6712929.1"/>
    </source>
</evidence>